<gene>
    <name evidence="1" type="ORF">Vau01_109920</name>
</gene>
<comment type="caution">
    <text evidence="1">The sequence shown here is derived from an EMBL/GenBank/DDBJ whole genome shotgun (WGS) entry which is preliminary data.</text>
</comment>
<dbReference type="Proteomes" id="UP000612585">
    <property type="component" value="Unassembled WGS sequence"/>
</dbReference>
<reference evidence="1" key="1">
    <citation type="submission" date="2021-01" db="EMBL/GenBank/DDBJ databases">
        <title>Whole genome shotgun sequence of Virgisporangium aurantiacum NBRC 16421.</title>
        <authorList>
            <person name="Komaki H."/>
            <person name="Tamura T."/>
        </authorList>
    </citation>
    <scope>NUCLEOTIDE SEQUENCE</scope>
    <source>
        <strain evidence="1">NBRC 16421</strain>
    </source>
</reference>
<accession>A0A8J4E6J0</accession>
<organism evidence="1 2">
    <name type="scientific">Virgisporangium aurantiacum</name>
    <dbReference type="NCBI Taxonomy" id="175570"/>
    <lineage>
        <taxon>Bacteria</taxon>
        <taxon>Bacillati</taxon>
        <taxon>Actinomycetota</taxon>
        <taxon>Actinomycetes</taxon>
        <taxon>Micromonosporales</taxon>
        <taxon>Micromonosporaceae</taxon>
        <taxon>Virgisporangium</taxon>
    </lineage>
</organism>
<name>A0A8J4E6J0_9ACTN</name>
<proteinExistence type="predicted"/>
<dbReference type="AlphaFoldDB" id="A0A8J4E6J0"/>
<keyword evidence="2" id="KW-1185">Reference proteome</keyword>
<protein>
    <submittedName>
        <fullName evidence="1">Uncharacterized protein</fullName>
    </submittedName>
</protein>
<sequence length="123" mass="13801">MIAVVVGVVVSRRVGASPFKENVERTAHWTEAHGDGYRRGDQPEAIAKLLEYYAGKSGGQVLDTAVYQGPQPGGHVDVLFYRKGGKFERDARECWRFSFRKPVKDFYVREITYAKFDCPSPAG</sequence>
<evidence type="ECO:0000313" key="2">
    <source>
        <dbReference type="Proteomes" id="UP000612585"/>
    </source>
</evidence>
<dbReference type="EMBL" id="BOPG01000096">
    <property type="protein sequence ID" value="GIJ63476.1"/>
    <property type="molecule type" value="Genomic_DNA"/>
</dbReference>
<evidence type="ECO:0000313" key="1">
    <source>
        <dbReference type="EMBL" id="GIJ63476.1"/>
    </source>
</evidence>